<dbReference type="Gene3D" id="3.30.420.130">
    <property type="entry name" value="Dinitrogenase iron-molybdenum cofactor biosynthesis domain"/>
    <property type="match status" value="1"/>
</dbReference>
<dbReference type="Proteomes" id="UP000294830">
    <property type="component" value="Unassembled WGS sequence"/>
</dbReference>
<dbReference type="AlphaFoldDB" id="A0A4R2EAK8"/>
<keyword evidence="3" id="KW-1185">Reference proteome</keyword>
<dbReference type="CDD" id="cd00851">
    <property type="entry name" value="MTH1175"/>
    <property type="match status" value="1"/>
</dbReference>
<name>A0A4R2EAK8_9BACT</name>
<gene>
    <name evidence="2" type="ORF">CLV25_11112</name>
</gene>
<dbReference type="InterPro" id="IPR033913">
    <property type="entry name" value="MTH1175_dom"/>
</dbReference>
<proteinExistence type="predicted"/>
<dbReference type="OrthoDB" id="280278at2"/>
<accession>A0A4R2EAK8</accession>
<evidence type="ECO:0000313" key="3">
    <source>
        <dbReference type="Proteomes" id="UP000294830"/>
    </source>
</evidence>
<reference evidence="2 3" key="1">
    <citation type="submission" date="2019-03" db="EMBL/GenBank/DDBJ databases">
        <title>Genomic Encyclopedia of Archaeal and Bacterial Type Strains, Phase II (KMG-II): from individual species to whole genera.</title>
        <authorList>
            <person name="Goeker M."/>
        </authorList>
    </citation>
    <scope>NUCLEOTIDE SEQUENCE [LARGE SCALE GENOMIC DNA]</scope>
    <source>
        <strain evidence="2 3">RL-C</strain>
    </source>
</reference>
<dbReference type="InterPro" id="IPR036105">
    <property type="entry name" value="DiNase_FeMo-co_biosyn_sf"/>
</dbReference>
<comment type="caution">
    <text evidence="2">The sequence shown here is derived from an EMBL/GenBank/DDBJ whole genome shotgun (WGS) entry which is preliminary data.</text>
</comment>
<dbReference type="SUPFAM" id="SSF53146">
    <property type="entry name" value="Nitrogenase accessory factor-like"/>
    <property type="match status" value="1"/>
</dbReference>
<dbReference type="Pfam" id="PF02579">
    <property type="entry name" value="Nitro_FeMo-Co"/>
    <property type="match status" value="1"/>
</dbReference>
<dbReference type="InterPro" id="IPR003731">
    <property type="entry name" value="Di-Nase_FeMo-co_biosynth"/>
</dbReference>
<feature type="domain" description="Dinitrogenase iron-molybdenum cofactor biosynthesis" evidence="1">
    <location>
        <begin position="12"/>
        <end position="99"/>
    </location>
</feature>
<dbReference type="PANTHER" id="PTHR42983">
    <property type="entry name" value="DINITROGENASE IRON-MOLYBDENUM COFACTOR PROTEIN-RELATED"/>
    <property type="match status" value="1"/>
</dbReference>
<sequence length="112" mass="11908">MKNIFAIPLASGRLCSHFGHCEQFAIVEVENNAIIGESLITPPPHEPGLLPGWLADRGVTDVIAGGMGQRALDLFAAQNIKVNVGAQHKAPKELVGDWLENSLVTGSNACDH</sequence>
<evidence type="ECO:0000313" key="2">
    <source>
        <dbReference type="EMBL" id="TCN65333.1"/>
    </source>
</evidence>
<dbReference type="RefSeq" id="WP_131839718.1">
    <property type="nucleotide sequence ID" value="NZ_SLWB01000011.1"/>
</dbReference>
<dbReference type="PANTHER" id="PTHR42983:SF1">
    <property type="entry name" value="IRON-MOLYBDENUM PROTEIN"/>
    <property type="match status" value="1"/>
</dbReference>
<protein>
    <submittedName>
        <fullName evidence="2">Putative Fe-Mo cluster-binding NifX family protein</fullName>
    </submittedName>
</protein>
<dbReference type="EMBL" id="SLWB01000011">
    <property type="protein sequence ID" value="TCN65333.1"/>
    <property type="molecule type" value="Genomic_DNA"/>
</dbReference>
<organism evidence="2 3">
    <name type="scientific">Acetobacteroides hydrogenigenes</name>
    <dbReference type="NCBI Taxonomy" id="979970"/>
    <lineage>
        <taxon>Bacteria</taxon>
        <taxon>Pseudomonadati</taxon>
        <taxon>Bacteroidota</taxon>
        <taxon>Bacteroidia</taxon>
        <taxon>Bacteroidales</taxon>
        <taxon>Rikenellaceae</taxon>
        <taxon>Acetobacteroides</taxon>
    </lineage>
</organism>
<evidence type="ECO:0000259" key="1">
    <source>
        <dbReference type="Pfam" id="PF02579"/>
    </source>
</evidence>